<keyword evidence="2" id="KW-0812">Transmembrane</keyword>
<name>A0A1V6TJG8_9EURO</name>
<protein>
    <submittedName>
        <fullName evidence="4">Uncharacterized protein</fullName>
    </submittedName>
</protein>
<dbReference type="EMBL" id="MLKD01000005">
    <property type="protein sequence ID" value="OQE26316.1"/>
    <property type="molecule type" value="Genomic_DNA"/>
</dbReference>
<keyword evidence="2" id="KW-1133">Transmembrane helix</keyword>
<dbReference type="Proteomes" id="UP000191285">
    <property type="component" value="Unassembled WGS sequence"/>
</dbReference>
<evidence type="ECO:0000256" key="3">
    <source>
        <dbReference type="SAM" id="SignalP"/>
    </source>
</evidence>
<dbReference type="STRING" id="303698.A0A1V6TJG8"/>
<evidence type="ECO:0000313" key="4">
    <source>
        <dbReference type="EMBL" id="OQE26316.1"/>
    </source>
</evidence>
<evidence type="ECO:0000256" key="1">
    <source>
        <dbReference type="SAM" id="MobiDB-lite"/>
    </source>
</evidence>
<organism evidence="4 5">
    <name type="scientific">Penicillium steckii</name>
    <dbReference type="NCBI Taxonomy" id="303698"/>
    <lineage>
        <taxon>Eukaryota</taxon>
        <taxon>Fungi</taxon>
        <taxon>Dikarya</taxon>
        <taxon>Ascomycota</taxon>
        <taxon>Pezizomycotina</taxon>
        <taxon>Eurotiomycetes</taxon>
        <taxon>Eurotiomycetidae</taxon>
        <taxon>Eurotiales</taxon>
        <taxon>Aspergillaceae</taxon>
        <taxon>Penicillium</taxon>
    </lineage>
</organism>
<comment type="caution">
    <text evidence="4">The sequence shown here is derived from an EMBL/GenBank/DDBJ whole genome shotgun (WGS) entry which is preliminary data.</text>
</comment>
<proteinExistence type="predicted"/>
<evidence type="ECO:0000256" key="2">
    <source>
        <dbReference type="SAM" id="Phobius"/>
    </source>
</evidence>
<keyword evidence="5" id="KW-1185">Reference proteome</keyword>
<gene>
    <name evidence="4" type="ORF">PENSTE_c005G03393</name>
</gene>
<sequence>MGFHTAVGLPPSPRYPLLLLFSLFTTCLGYDYESYSRSNAIRIDSTRTLAGPLTTVFTPPASCFTPHTTAYYGLPMIVQGFDGPYGDGCSPDEWKYNRYFSPGQCPSGYKACTLPTETQRIVTTEICCPSGFDCVGQDYCSKSFNNPTRITYSDSTISTQREVYGVTATPIQIRFEASDSTLVPVPTESFNLPKPKKELDKREKAGIGIGVVAGVALLAVGGYFGWKYWKQRKTANGLNHDAAELTSDDPPPAYTRTKQ</sequence>
<feature type="transmembrane region" description="Helical" evidence="2">
    <location>
        <begin position="205"/>
        <end position="226"/>
    </location>
</feature>
<dbReference type="AlphaFoldDB" id="A0A1V6TJG8"/>
<dbReference type="OrthoDB" id="4770059at2759"/>
<feature type="region of interest" description="Disordered" evidence="1">
    <location>
        <begin position="240"/>
        <end position="259"/>
    </location>
</feature>
<evidence type="ECO:0000313" key="5">
    <source>
        <dbReference type="Proteomes" id="UP000191285"/>
    </source>
</evidence>
<feature type="chain" id="PRO_5012438437" evidence="3">
    <location>
        <begin position="30"/>
        <end position="259"/>
    </location>
</feature>
<accession>A0A1V6TJG8</accession>
<reference evidence="5" key="1">
    <citation type="journal article" date="2017" name="Nat. Microbiol.">
        <title>Global analysis of biosynthetic gene clusters reveals vast potential of secondary metabolite production in Penicillium species.</title>
        <authorList>
            <person name="Nielsen J.C."/>
            <person name="Grijseels S."/>
            <person name="Prigent S."/>
            <person name="Ji B."/>
            <person name="Dainat J."/>
            <person name="Nielsen K.F."/>
            <person name="Frisvad J.C."/>
            <person name="Workman M."/>
            <person name="Nielsen J."/>
        </authorList>
    </citation>
    <scope>NUCLEOTIDE SEQUENCE [LARGE SCALE GENOMIC DNA]</scope>
    <source>
        <strain evidence="5">IBT 24891</strain>
    </source>
</reference>
<keyword evidence="3" id="KW-0732">Signal</keyword>
<feature type="signal peptide" evidence="3">
    <location>
        <begin position="1"/>
        <end position="29"/>
    </location>
</feature>
<keyword evidence="2" id="KW-0472">Membrane</keyword>